<comment type="function">
    <text evidence="6">Exhibits a very high intrinsic GTPase hydrolysis rate. Involved in the addition of a carboxymethylaminomethyl (cmnm) group at the wobble position (U34) of certain tRNAs, forming tRNA-cmnm(5)s(2)U34.</text>
</comment>
<dbReference type="InterPro" id="IPR018948">
    <property type="entry name" value="GTP-bd_TrmE_N"/>
</dbReference>
<dbReference type="InterPro" id="IPR006073">
    <property type="entry name" value="GTP-bd"/>
</dbReference>
<feature type="binding site" evidence="6">
    <location>
        <begin position="284"/>
        <end position="287"/>
    </location>
    <ligand>
        <name>GTP</name>
        <dbReference type="ChEBI" id="CHEBI:37565"/>
    </ligand>
</feature>
<comment type="subcellular location">
    <subcellularLocation>
        <location evidence="6">Cytoplasm</location>
    </subcellularLocation>
</comment>
<dbReference type="GO" id="GO:0005829">
    <property type="term" value="C:cytosol"/>
    <property type="evidence" value="ECO:0007669"/>
    <property type="project" value="TreeGrafter"/>
</dbReference>
<dbReference type="EMBL" id="SULG01000117">
    <property type="protein sequence ID" value="TLD40243.1"/>
    <property type="molecule type" value="Genomic_DNA"/>
</dbReference>
<feature type="domain" description="GTP-binding protein TrmE N-terminal" evidence="9">
    <location>
        <begin position="8"/>
        <end position="134"/>
    </location>
</feature>
<evidence type="ECO:0000256" key="4">
    <source>
        <dbReference type="ARBA" id="ARBA00022958"/>
    </source>
</evidence>
<comment type="caution">
    <text evidence="6">Lacks conserved residue(s) required for the propagation of feature annotation.</text>
</comment>
<feature type="domain" description="G" evidence="8">
    <location>
        <begin position="234"/>
        <end position="345"/>
    </location>
</feature>
<dbReference type="GO" id="GO:0002098">
    <property type="term" value="P:tRNA wobble uridine modification"/>
    <property type="evidence" value="ECO:0007669"/>
    <property type="project" value="TreeGrafter"/>
</dbReference>
<feature type="binding site" evidence="6">
    <location>
        <position position="25"/>
    </location>
    <ligand>
        <name>(6S)-5-formyl-5,6,7,8-tetrahydrofolate</name>
        <dbReference type="ChEBI" id="CHEBI:57457"/>
    </ligand>
</feature>
<dbReference type="InterPro" id="IPR027417">
    <property type="entry name" value="P-loop_NTPase"/>
</dbReference>
<name>A0A533Q6K9_9BACT</name>
<protein>
    <recommendedName>
        <fullName evidence="6">tRNA modification GTPase MnmE</fullName>
        <ecNumber evidence="6">3.6.-.-</ecNumber>
    </recommendedName>
</protein>
<comment type="caution">
    <text evidence="11">The sequence shown here is derived from an EMBL/GenBank/DDBJ whole genome shotgun (WGS) entry which is preliminary data.</text>
</comment>
<evidence type="ECO:0000313" key="11">
    <source>
        <dbReference type="EMBL" id="TLD40243.1"/>
    </source>
</evidence>
<sequence length="468" mass="51591">MFPETQDTIVAASTPSGRSLCAIIKISGPEAIQCIKDIFIPTPQVNLEHVPTYTSLCGHIHFPAEYVTIPVVLYIMKQPYSYTKEDVVEIHTPGSPVIVEMLLCLILSNGIQTKKSIRLSQPGEFTKRAFLHGRIDLVQAEGVLHIIHAQTDRELNRAVAQLGGDVSKKIKHIQNDIVSLCSYIEAAIDFSDQDVELISTAEIRNRIEILEKNMLQFLTQPETTKVTSEGIDTVLYGNPNVGKSSLINALLGRKRSIVCEIPGTTRDVVTSTLEIEGICFKLIDTAGIDNTEDVIMSGAMEMAQASLRRAQIIVLVLDGSIDISKQVKETELEDLTGNVIVIINKCDLQKNKQIAEMPGMLKKYPLIHTSALTGEGLERLKKLLTESVLGGRVNLSGDSVCFTVRQREAIQRSLQSIHRAMESAENNESHEFIALSLREAIDILGEIAGEVTTEDILDKVFSEFCIGK</sequence>
<dbReference type="Gene3D" id="3.30.1360.120">
    <property type="entry name" value="Probable tRNA modification gtpase trme, domain 1"/>
    <property type="match status" value="1"/>
</dbReference>
<evidence type="ECO:0000256" key="3">
    <source>
        <dbReference type="ARBA" id="ARBA00022741"/>
    </source>
</evidence>
<dbReference type="Pfam" id="PF01926">
    <property type="entry name" value="MMR_HSR1"/>
    <property type="match status" value="1"/>
</dbReference>
<dbReference type="NCBIfam" id="TIGR00450">
    <property type="entry name" value="mnmE_trmE_thdF"/>
    <property type="match status" value="1"/>
</dbReference>
<evidence type="ECO:0000256" key="2">
    <source>
        <dbReference type="ARBA" id="ARBA00022694"/>
    </source>
</evidence>
<evidence type="ECO:0000256" key="5">
    <source>
        <dbReference type="ARBA" id="ARBA00023134"/>
    </source>
</evidence>
<comment type="similarity">
    <text evidence="1 6 7">Belongs to the TRAFAC class TrmE-Era-EngA-EngB-Septin-like GTPase superfamily. TrmE GTPase family.</text>
</comment>
<feature type="domain" description="MnmE helical" evidence="10">
    <location>
        <begin position="137"/>
        <end position="465"/>
    </location>
</feature>
<gene>
    <name evidence="6" type="primary">mnmE</name>
    <name evidence="6" type="synonym">trmE</name>
    <name evidence="11" type="ORF">JETT_3500</name>
</gene>
<feature type="binding site" evidence="6">
    <location>
        <position position="134"/>
    </location>
    <ligand>
        <name>(6S)-5-formyl-5,6,7,8-tetrahydrofolate</name>
        <dbReference type="ChEBI" id="CHEBI:57457"/>
    </ligand>
</feature>
<dbReference type="GO" id="GO:0005525">
    <property type="term" value="F:GTP binding"/>
    <property type="evidence" value="ECO:0007669"/>
    <property type="project" value="UniProtKB-UniRule"/>
</dbReference>
<keyword evidence="3 6" id="KW-0547">Nucleotide-binding</keyword>
<dbReference type="GO" id="GO:0003924">
    <property type="term" value="F:GTPase activity"/>
    <property type="evidence" value="ECO:0007669"/>
    <property type="project" value="UniProtKB-UniRule"/>
</dbReference>
<feature type="binding site" evidence="6">
    <location>
        <begin position="240"/>
        <end position="245"/>
    </location>
    <ligand>
        <name>GTP</name>
        <dbReference type="ChEBI" id="CHEBI:37565"/>
    </ligand>
</feature>
<feature type="binding site" evidence="6">
    <location>
        <position position="244"/>
    </location>
    <ligand>
        <name>Mg(2+)</name>
        <dbReference type="ChEBI" id="CHEBI:18420"/>
    </ligand>
</feature>
<dbReference type="CDD" id="cd04164">
    <property type="entry name" value="trmE"/>
    <property type="match status" value="1"/>
</dbReference>
<evidence type="ECO:0000259" key="9">
    <source>
        <dbReference type="Pfam" id="PF10396"/>
    </source>
</evidence>
<keyword evidence="6" id="KW-0378">Hydrolase</keyword>
<evidence type="ECO:0000313" key="12">
    <source>
        <dbReference type="Proteomes" id="UP000319783"/>
    </source>
</evidence>
<dbReference type="InterPro" id="IPR027368">
    <property type="entry name" value="MnmE_dom2"/>
</dbReference>
<dbReference type="Proteomes" id="UP000319783">
    <property type="component" value="Unassembled WGS sequence"/>
</dbReference>
<feature type="binding site" evidence="6">
    <location>
        <position position="468"/>
    </location>
    <ligand>
        <name>(6S)-5-formyl-5,6,7,8-tetrahydrofolate</name>
        <dbReference type="ChEBI" id="CHEBI:57457"/>
    </ligand>
</feature>
<evidence type="ECO:0000259" key="8">
    <source>
        <dbReference type="Pfam" id="PF01926"/>
    </source>
</evidence>
<proteinExistence type="inferred from homology"/>
<dbReference type="Gene3D" id="3.40.50.300">
    <property type="entry name" value="P-loop containing nucleotide triphosphate hydrolases"/>
    <property type="match status" value="1"/>
</dbReference>
<dbReference type="CDD" id="cd14858">
    <property type="entry name" value="TrmE_N"/>
    <property type="match status" value="1"/>
</dbReference>
<keyword evidence="6" id="KW-0479">Metal-binding</keyword>
<reference evidence="11 12" key="1">
    <citation type="submission" date="2019-04" db="EMBL/GenBank/DDBJ databases">
        <title>Genome of a novel bacterium Candidatus Jettenia ecosi reconstructed from metagenome of an anammox bioreactor.</title>
        <authorList>
            <person name="Mardanov A.V."/>
            <person name="Beletsky A.V."/>
            <person name="Ravin N.V."/>
            <person name="Botchkova E.A."/>
            <person name="Litti Y.V."/>
            <person name="Nozhevnikova A.N."/>
        </authorList>
    </citation>
    <scope>NUCLEOTIDE SEQUENCE [LARGE SCALE GENOMIC DNA]</scope>
    <source>
        <strain evidence="11">J2</strain>
    </source>
</reference>
<dbReference type="InterPro" id="IPR031168">
    <property type="entry name" value="G_TrmE"/>
</dbReference>
<feature type="binding site" evidence="6">
    <location>
        <position position="265"/>
    </location>
    <ligand>
        <name>Mg(2+)</name>
        <dbReference type="ChEBI" id="CHEBI:18420"/>
    </ligand>
</feature>
<evidence type="ECO:0000259" key="10">
    <source>
        <dbReference type="Pfam" id="PF12631"/>
    </source>
</evidence>
<dbReference type="PANTHER" id="PTHR42714:SF2">
    <property type="entry name" value="TRNA MODIFICATION GTPASE GTPBP3, MITOCHONDRIAL"/>
    <property type="match status" value="1"/>
</dbReference>
<dbReference type="AlphaFoldDB" id="A0A533Q6K9"/>
<keyword evidence="6" id="KW-0963">Cytoplasm</keyword>
<evidence type="ECO:0000256" key="7">
    <source>
        <dbReference type="RuleBase" id="RU003313"/>
    </source>
</evidence>
<keyword evidence="4 6" id="KW-0630">Potassium</keyword>
<evidence type="ECO:0000256" key="1">
    <source>
        <dbReference type="ARBA" id="ARBA00011043"/>
    </source>
</evidence>
<dbReference type="SUPFAM" id="SSF116878">
    <property type="entry name" value="TrmE connector domain"/>
    <property type="match status" value="1"/>
</dbReference>
<dbReference type="NCBIfam" id="TIGR00231">
    <property type="entry name" value="small_GTP"/>
    <property type="match status" value="1"/>
</dbReference>
<dbReference type="GO" id="GO:0030488">
    <property type="term" value="P:tRNA methylation"/>
    <property type="evidence" value="ECO:0007669"/>
    <property type="project" value="TreeGrafter"/>
</dbReference>
<dbReference type="SUPFAM" id="SSF52540">
    <property type="entry name" value="P-loop containing nucleoside triphosphate hydrolases"/>
    <property type="match status" value="1"/>
</dbReference>
<dbReference type="HAMAP" id="MF_00379">
    <property type="entry name" value="GTPase_MnmE"/>
    <property type="match status" value="1"/>
</dbReference>
<keyword evidence="5 6" id="KW-0342">GTP-binding</keyword>
<keyword evidence="2 6" id="KW-0819">tRNA processing</keyword>
<dbReference type="InterPro" id="IPR027266">
    <property type="entry name" value="TrmE/GcvT-like"/>
</dbReference>
<dbReference type="PANTHER" id="PTHR42714">
    <property type="entry name" value="TRNA MODIFICATION GTPASE GTPBP3"/>
    <property type="match status" value="1"/>
</dbReference>
<evidence type="ECO:0000256" key="6">
    <source>
        <dbReference type="HAMAP-Rule" id="MF_00379"/>
    </source>
</evidence>
<feature type="binding site" evidence="6">
    <location>
        <position position="89"/>
    </location>
    <ligand>
        <name>(6S)-5-formyl-5,6,7,8-tetrahydrofolate</name>
        <dbReference type="ChEBI" id="CHEBI:57457"/>
    </ligand>
</feature>
<accession>A0A533Q6K9</accession>
<dbReference type="EC" id="3.6.-.-" evidence="6"/>
<comment type="cofactor">
    <cofactor evidence="6">
        <name>K(+)</name>
        <dbReference type="ChEBI" id="CHEBI:29103"/>
    </cofactor>
    <text evidence="6">Binds 1 potassium ion per subunit.</text>
</comment>
<dbReference type="Pfam" id="PF10396">
    <property type="entry name" value="TrmE_N"/>
    <property type="match status" value="1"/>
</dbReference>
<dbReference type="InterPro" id="IPR004520">
    <property type="entry name" value="GTPase_MnmE"/>
</dbReference>
<dbReference type="InterPro" id="IPR005225">
    <property type="entry name" value="Small_GTP-bd"/>
</dbReference>
<dbReference type="Pfam" id="PF12631">
    <property type="entry name" value="MnmE_helical"/>
    <property type="match status" value="1"/>
</dbReference>
<organism evidence="11 12">
    <name type="scientific">Candidatus Jettenia ecosi</name>
    <dbReference type="NCBI Taxonomy" id="2494326"/>
    <lineage>
        <taxon>Bacteria</taxon>
        <taxon>Pseudomonadati</taxon>
        <taxon>Planctomycetota</taxon>
        <taxon>Candidatus Brocadiia</taxon>
        <taxon>Candidatus Brocadiales</taxon>
        <taxon>Candidatus Brocadiaceae</taxon>
        <taxon>Candidatus Jettenia</taxon>
    </lineage>
</organism>
<dbReference type="Gene3D" id="1.20.120.430">
    <property type="entry name" value="tRNA modification GTPase MnmE domain 2"/>
    <property type="match status" value="1"/>
</dbReference>
<dbReference type="InterPro" id="IPR025867">
    <property type="entry name" value="MnmE_helical"/>
</dbReference>
<dbReference type="GO" id="GO:0046872">
    <property type="term" value="F:metal ion binding"/>
    <property type="evidence" value="ECO:0007669"/>
    <property type="project" value="UniProtKB-KW"/>
</dbReference>
<comment type="subunit">
    <text evidence="6">Homodimer. Heterotetramer of two MnmE and two MnmG subunits.</text>
</comment>
<keyword evidence="6" id="KW-0460">Magnesium</keyword>